<evidence type="ECO:0000313" key="1">
    <source>
        <dbReference type="EMBL" id="PKY56536.1"/>
    </source>
</evidence>
<dbReference type="InterPro" id="IPR015424">
    <property type="entry name" value="PyrdxlP-dep_Trfase"/>
</dbReference>
<name>A0A2I1HCB9_9GLOM</name>
<accession>A0A2I1HCB9</accession>
<dbReference type="EMBL" id="LLXI01002220">
    <property type="protein sequence ID" value="PKY56536.1"/>
    <property type="molecule type" value="Genomic_DNA"/>
</dbReference>
<keyword evidence="2" id="KW-1185">Reference proteome</keyword>
<protein>
    <submittedName>
        <fullName evidence="1">Uncharacterized protein</fullName>
    </submittedName>
</protein>
<dbReference type="AlphaFoldDB" id="A0A2I1HCB9"/>
<dbReference type="SUPFAM" id="SSF53383">
    <property type="entry name" value="PLP-dependent transferases"/>
    <property type="match status" value="1"/>
</dbReference>
<reference evidence="1 2" key="1">
    <citation type="submission" date="2015-10" db="EMBL/GenBank/DDBJ databases">
        <title>Genome analyses suggest a sexual origin of heterokaryosis in a supposedly ancient asexual fungus.</title>
        <authorList>
            <person name="Ropars J."/>
            <person name="Sedzielewska K."/>
            <person name="Noel J."/>
            <person name="Charron P."/>
            <person name="Farinelli L."/>
            <person name="Marton T."/>
            <person name="Kruger M."/>
            <person name="Pelin A."/>
            <person name="Brachmann A."/>
            <person name="Corradi N."/>
        </authorList>
    </citation>
    <scope>NUCLEOTIDE SEQUENCE [LARGE SCALE GENOMIC DNA]</scope>
    <source>
        <strain evidence="1 2">A4</strain>
    </source>
</reference>
<comment type="caution">
    <text evidence="1">The sequence shown here is derived from an EMBL/GenBank/DDBJ whole genome shotgun (WGS) entry which is preliminary data.</text>
</comment>
<evidence type="ECO:0000313" key="2">
    <source>
        <dbReference type="Proteomes" id="UP000234323"/>
    </source>
</evidence>
<organism evidence="1 2">
    <name type="scientific">Rhizophagus irregularis</name>
    <dbReference type="NCBI Taxonomy" id="588596"/>
    <lineage>
        <taxon>Eukaryota</taxon>
        <taxon>Fungi</taxon>
        <taxon>Fungi incertae sedis</taxon>
        <taxon>Mucoromycota</taxon>
        <taxon>Glomeromycotina</taxon>
        <taxon>Glomeromycetes</taxon>
        <taxon>Glomerales</taxon>
        <taxon>Glomeraceae</taxon>
        <taxon>Rhizophagus</taxon>
    </lineage>
</organism>
<gene>
    <name evidence="1" type="ORF">RhiirA4_476915</name>
</gene>
<dbReference type="Gene3D" id="3.90.1150.10">
    <property type="entry name" value="Aspartate Aminotransferase, domain 1"/>
    <property type="match status" value="1"/>
</dbReference>
<dbReference type="InterPro" id="IPR015422">
    <property type="entry name" value="PyrdxlP-dep_Trfase_small"/>
</dbReference>
<dbReference type="Proteomes" id="UP000234323">
    <property type="component" value="Unassembled WGS sequence"/>
</dbReference>
<proteinExistence type="predicted"/>
<sequence>MYSMILWVSYTGLESYPHHENIKKYMQNGFLVLKSFDICGRRKTLVIHSASTTHQQLTDDE</sequence>